<feature type="domain" description="HTH gntR-type" evidence="4">
    <location>
        <begin position="14"/>
        <end position="82"/>
    </location>
</feature>
<dbReference type="GO" id="GO:0045892">
    <property type="term" value="P:negative regulation of DNA-templated transcription"/>
    <property type="evidence" value="ECO:0007669"/>
    <property type="project" value="TreeGrafter"/>
</dbReference>
<dbReference type="EMBL" id="QSON01000001">
    <property type="protein sequence ID" value="RGJ08696.1"/>
    <property type="molecule type" value="Genomic_DNA"/>
</dbReference>
<dbReference type="PANTHER" id="PTHR44846">
    <property type="entry name" value="MANNOSYL-D-GLYCERATE TRANSPORT/METABOLISM SYSTEM REPRESSOR MNGR-RELATED"/>
    <property type="match status" value="1"/>
</dbReference>
<evidence type="ECO:0000256" key="3">
    <source>
        <dbReference type="ARBA" id="ARBA00023163"/>
    </source>
</evidence>
<organism evidence="6 8">
    <name type="scientific">Hungatella hathewayi</name>
    <dbReference type="NCBI Taxonomy" id="154046"/>
    <lineage>
        <taxon>Bacteria</taxon>
        <taxon>Bacillati</taxon>
        <taxon>Bacillota</taxon>
        <taxon>Clostridia</taxon>
        <taxon>Lachnospirales</taxon>
        <taxon>Lachnospiraceae</taxon>
        <taxon>Hungatella</taxon>
    </lineage>
</organism>
<keyword evidence="1" id="KW-0805">Transcription regulation</keyword>
<evidence type="ECO:0000313" key="6">
    <source>
        <dbReference type="EMBL" id="RGJ08696.1"/>
    </source>
</evidence>
<dbReference type="SUPFAM" id="SSF46785">
    <property type="entry name" value="Winged helix' DNA-binding domain"/>
    <property type="match status" value="1"/>
</dbReference>
<evidence type="ECO:0000313" key="8">
    <source>
        <dbReference type="Proteomes" id="UP000263014"/>
    </source>
</evidence>
<accession>A0A374PHK7</accession>
<keyword evidence="3" id="KW-0804">Transcription</keyword>
<dbReference type="PANTHER" id="PTHR44846:SF1">
    <property type="entry name" value="MANNOSYL-D-GLYCERATE TRANSPORT_METABOLISM SYSTEM REPRESSOR MNGR-RELATED"/>
    <property type="match status" value="1"/>
</dbReference>
<dbReference type="OrthoDB" id="457376at2"/>
<protein>
    <submittedName>
        <fullName evidence="6">GntR family transcriptional regulator</fullName>
    </submittedName>
</protein>
<dbReference type="FunFam" id="1.10.10.10:FF:000079">
    <property type="entry name" value="GntR family transcriptional regulator"/>
    <property type="match status" value="1"/>
</dbReference>
<evidence type="ECO:0000313" key="5">
    <source>
        <dbReference type="EMBL" id="RGD68845.1"/>
    </source>
</evidence>
<dbReference type="GO" id="GO:0003677">
    <property type="term" value="F:DNA binding"/>
    <property type="evidence" value="ECO:0007669"/>
    <property type="project" value="UniProtKB-KW"/>
</dbReference>
<dbReference type="Proteomes" id="UP000263014">
    <property type="component" value="Unassembled WGS sequence"/>
</dbReference>
<sequence>MFHKCRDEGGVVMQKKYLAVKEYLLEQINSGAYQPDEPIPPEREMAAMLGVNRMTLRRAVEELMYEGLLIRKKGSGTFLTKGKVSKQELITAAGGQEGASIKIISCKKCTEGNYGYKALQLDPQERKPYWRIRRVRYMDMVPYAYEDIYMNTDFFETIDSSFYNLGLQQIVKTKTEVEDIDLSAQVEALLCLHNTAVLLNVRIDSPILQIKSTFESKGKVMMFCRSYHPGDSYSYSSMKHRI</sequence>
<dbReference type="InterPro" id="IPR036390">
    <property type="entry name" value="WH_DNA-bd_sf"/>
</dbReference>
<dbReference type="Proteomes" id="UP000261023">
    <property type="component" value="Unassembled WGS sequence"/>
</dbReference>
<evidence type="ECO:0000259" key="4">
    <source>
        <dbReference type="PROSITE" id="PS50949"/>
    </source>
</evidence>
<dbReference type="Pfam" id="PF07702">
    <property type="entry name" value="UTRA"/>
    <property type="match status" value="1"/>
</dbReference>
<dbReference type="InterPro" id="IPR036388">
    <property type="entry name" value="WH-like_DNA-bd_sf"/>
</dbReference>
<dbReference type="SUPFAM" id="SSF64288">
    <property type="entry name" value="Chorismate lyase-like"/>
    <property type="match status" value="1"/>
</dbReference>
<evidence type="ECO:0000256" key="2">
    <source>
        <dbReference type="ARBA" id="ARBA00023125"/>
    </source>
</evidence>
<dbReference type="InterPro" id="IPR028978">
    <property type="entry name" value="Chorismate_lyase_/UTRA_dom_sf"/>
</dbReference>
<gene>
    <name evidence="5" type="ORF">DWX31_20515</name>
    <name evidence="6" type="ORF">DXD79_04405</name>
</gene>
<dbReference type="SMART" id="SM00866">
    <property type="entry name" value="UTRA"/>
    <property type="match status" value="1"/>
</dbReference>
<dbReference type="Gene3D" id="3.40.1410.10">
    <property type="entry name" value="Chorismate lyase-like"/>
    <property type="match status" value="1"/>
</dbReference>
<proteinExistence type="predicted"/>
<dbReference type="InterPro" id="IPR000524">
    <property type="entry name" value="Tscrpt_reg_HTH_GntR"/>
</dbReference>
<dbReference type="EMBL" id="QTJW01000014">
    <property type="protein sequence ID" value="RGD68845.1"/>
    <property type="molecule type" value="Genomic_DNA"/>
</dbReference>
<keyword evidence="2" id="KW-0238">DNA-binding</keyword>
<dbReference type="InterPro" id="IPR011663">
    <property type="entry name" value="UTRA"/>
</dbReference>
<dbReference type="SMART" id="SM00345">
    <property type="entry name" value="HTH_GNTR"/>
    <property type="match status" value="1"/>
</dbReference>
<name>A0A374PHK7_9FIRM</name>
<dbReference type="GO" id="GO:0003700">
    <property type="term" value="F:DNA-binding transcription factor activity"/>
    <property type="evidence" value="ECO:0007669"/>
    <property type="project" value="InterPro"/>
</dbReference>
<dbReference type="CDD" id="cd07377">
    <property type="entry name" value="WHTH_GntR"/>
    <property type="match status" value="1"/>
</dbReference>
<dbReference type="PROSITE" id="PS50949">
    <property type="entry name" value="HTH_GNTR"/>
    <property type="match status" value="1"/>
</dbReference>
<dbReference type="Pfam" id="PF00392">
    <property type="entry name" value="GntR"/>
    <property type="match status" value="1"/>
</dbReference>
<comment type="caution">
    <text evidence="6">The sequence shown here is derived from an EMBL/GenBank/DDBJ whole genome shotgun (WGS) entry which is preliminary data.</text>
</comment>
<dbReference type="AlphaFoldDB" id="A0A374PHK7"/>
<dbReference type="PRINTS" id="PR00035">
    <property type="entry name" value="HTHGNTR"/>
</dbReference>
<evidence type="ECO:0000313" key="7">
    <source>
        <dbReference type="Proteomes" id="UP000261023"/>
    </source>
</evidence>
<reference evidence="7 8" key="1">
    <citation type="submission" date="2018-08" db="EMBL/GenBank/DDBJ databases">
        <title>A genome reference for cultivated species of the human gut microbiota.</title>
        <authorList>
            <person name="Zou Y."/>
            <person name="Xue W."/>
            <person name="Luo G."/>
        </authorList>
    </citation>
    <scope>NUCLEOTIDE SEQUENCE [LARGE SCALE GENOMIC DNA]</scope>
    <source>
        <strain evidence="5 7">AF19-13AC</strain>
        <strain evidence="6 8">TM09-12</strain>
    </source>
</reference>
<evidence type="ECO:0000256" key="1">
    <source>
        <dbReference type="ARBA" id="ARBA00023015"/>
    </source>
</evidence>
<dbReference type="InterPro" id="IPR050679">
    <property type="entry name" value="Bact_HTH_transcr_reg"/>
</dbReference>
<dbReference type="Gene3D" id="1.10.10.10">
    <property type="entry name" value="Winged helix-like DNA-binding domain superfamily/Winged helix DNA-binding domain"/>
    <property type="match status" value="1"/>
</dbReference>